<dbReference type="InterPro" id="IPR025461">
    <property type="entry name" value="ABA4-like"/>
</dbReference>
<protein>
    <submittedName>
        <fullName evidence="2">Uncharacterized protein DUF4281</fullName>
    </submittedName>
</protein>
<dbReference type="OrthoDB" id="345237at2"/>
<gene>
    <name evidence="2" type="ORF">B0I00_0220</name>
</gene>
<accession>A0A2N0I1I0</accession>
<evidence type="ECO:0000313" key="2">
    <source>
        <dbReference type="EMBL" id="PKB25039.1"/>
    </source>
</evidence>
<organism evidence="2 3">
    <name type="scientific">Novosphingobium kunmingense</name>
    <dbReference type="NCBI Taxonomy" id="1211806"/>
    <lineage>
        <taxon>Bacteria</taxon>
        <taxon>Pseudomonadati</taxon>
        <taxon>Pseudomonadota</taxon>
        <taxon>Alphaproteobacteria</taxon>
        <taxon>Sphingomonadales</taxon>
        <taxon>Sphingomonadaceae</taxon>
        <taxon>Novosphingobium</taxon>
    </lineage>
</organism>
<feature type="transmembrane region" description="Helical" evidence="1">
    <location>
        <begin position="74"/>
        <end position="100"/>
    </location>
</feature>
<evidence type="ECO:0000313" key="3">
    <source>
        <dbReference type="Proteomes" id="UP000232587"/>
    </source>
</evidence>
<reference evidence="2 3" key="1">
    <citation type="submission" date="2017-11" db="EMBL/GenBank/DDBJ databases">
        <title>Genomic Encyclopedia of Type Strains, Phase III (KMG-III): the genomes of soil and plant-associated and newly described type strains.</title>
        <authorList>
            <person name="Whitman W."/>
        </authorList>
    </citation>
    <scope>NUCLEOTIDE SEQUENCE [LARGE SCALE GENOMIC DNA]</scope>
    <source>
        <strain evidence="2 3">CGMCC 1.12274</strain>
    </source>
</reference>
<evidence type="ECO:0000256" key="1">
    <source>
        <dbReference type="SAM" id="Phobius"/>
    </source>
</evidence>
<keyword evidence="3" id="KW-1185">Reference proteome</keyword>
<keyword evidence="1" id="KW-0472">Membrane</keyword>
<keyword evidence="1" id="KW-0812">Transmembrane</keyword>
<proteinExistence type="predicted"/>
<dbReference type="EMBL" id="PHUF01000002">
    <property type="protein sequence ID" value="PKB25039.1"/>
    <property type="molecule type" value="Genomic_DNA"/>
</dbReference>
<dbReference type="AlphaFoldDB" id="A0A2N0I1I0"/>
<keyword evidence="1" id="KW-1133">Transmembrane helix</keyword>
<dbReference type="Proteomes" id="UP000232587">
    <property type="component" value="Unassembled WGS sequence"/>
</dbReference>
<name>A0A2N0I1I0_9SPHN</name>
<dbReference type="Pfam" id="PF14108">
    <property type="entry name" value="ABA4-like"/>
    <property type="match status" value="1"/>
</dbReference>
<sequence length="149" mass="15794">MWPALFSLTNLVAVMGWATLLALPYSTRARSVVMYGATGLLCLAYAAMLVGLLGGVEGSPAAMPSYDIAGIRSLFAADGGIVLGWTHYLAFDLFVGIWIASDAANKAFPRLVLAPVLVLTFLVGPVGLLVWLAIRERRARALARASGTR</sequence>
<feature type="transmembrane region" description="Helical" evidence="1">
    <location>
        <begin position="112"/>
        <end position="134"/>
    </location>
</feature>
<comment type="caution">
    <text evidence="2">The sequence shown here is derived from an EMBL/GenBank/DDBJ whole genome shotgun (WGS) entry which is preliminary data.</text>
</comment>
<dbReference type="RefSeq" id="WP_100865524.1">
    <property type="nucleotide sequence ID" value="NZ_PHUF01000002.1"/>
</dbReference>
<feature type="transmembrane region" description="Helical" evidence="1">
    <location>
        <begin position="32"/>
        <end position="53"/>
    </location>
</feature>